<feature type="region of interest" description="Disordered" evidence="2">
    <location>
        <begin position="252"/>
        <end position="271"/>
    </location>
</feature>
<feature type="region of interest" description="Disordered" evidence="2">
    <location>
        <begin position="1"/>
        <end position="69"/>
    </location>
</feature>
<dbReference type="PROSITE" id="PS50889">
    <property type="entry name" value="S4"/>
    <property type="match status" value="1"/>
</dbReference>
<accession>A0AA38FEJ7</accession>
<evidence type="ECO:0000313" key="5">
    <source>
        <dbReference type="Proteomes" id="UP000824469"/>
    </source>
</evidence>
<dbReference type="AlphaFoldDB" id="A0AA38FEJ7"/>
<dbReference type="CDD" id="cd00060">
    <property type="entry name" value="FHA"/>
    <property type="match status" value="1"/>
</dbReference>
<sequence length="349" mass="37012">RPRIQRAEIMVSTRRGSAGLKRASSSPDLPGSKRSKAEVQPDEECVRADDSVNSKELASSSSPHEHLQADLQNDLSRDAVMADVPETTNKGNEASSVEGEGAEKSVEAPPTSELEKPKASPAASRLQKHDMSRTWGKLISQYQQNPSVELRGTNFTIGRSRHCSFCIKDPTISTILCKLKHTMRDGAIAVVLEIIGNNGWVQLNGKSLKKTNVVIKGGDELIFSSSGNHAYVFELLLNENISATPLPTSVSMTENQTVTGKAPPFEARSGDPSAVAGASILASLSSLRQEISMLPPPAANGEEIGQGLDRPQIPPPCDMSDGSVSDIDVAGQAGKGTSDPAGAARNSHE</sequence>
<feature type="region of interest" description="Disordered" evidence="2">
    <location>
        <begin position="87"/>
        <end position="130"/>
    </location>
</feature>
<feature type="region of interest" description="Disordered" evidence="2">
    <location>
        <begin position="294"/>
        <end position="349"/>
    </location>
</feature>
<dbReference type="Proteomes" id="UP000824469">
    <property type="component" value="Unassembled WGS sequence"/>
</dbReference>
<dbReference type="EMBL" id="JAHRHJ020000010">
    <property type="protein sequence ID" value="KAH9299140.1"/>
    <property type="molecule type" value="Genomic_DNA"/>
</dbReference>
<dbReference type="OMA" id="HAYVFEL"/>
<evidence type="ECO:0000313" key="4">
    <source>
        <dbReference type="EMBL" id="KAH9299140.1"/>
    </source>
</evidence>
<feature type="compositionally biased region" description="Basic and acidic residues" evidence="2">
    <location>
        <begin position="35"/>
        <end position="53"/>
    </location>
</feature>
<gene>
    <name evidence="4" type="ORF">KI387_030822</name>
</gene>
<organism evidence="4 5">
    <name type="scientific">Taxus chinensis</name>
    <name type="common">Chinese yew</name>
    <name type="synonym">Taxus wallichiana var. chinensis</name>
    <dbReference type="NCBI Taxonomy" id="29808"/>
    <lineage>
        <taxon>Eukaryota</taxon>
        <taxon>Viridiplantae</taxon>
        <taxon>Streptophyta</taxon>
        <taxon>Embryophyta</taxon>
        <taxon>Tracheophyta</taxon>
        <taxon>Spermatophyta</taxon>
        <taxon>Pinopsida</taxon>
        <taxon>Pinidae</taxon>
        <taxon>Conifers II</taxon>
        <taxon>Cupressales</taxon>
        <taxon>Taxaceae</taxon>
        <taxon>Taxus</taxon>
    </lineage>
</organism>
<dbReference type="Pfam" id="PF00498">
    <property type="entry name" value="FHA"/>
    <property type="match status" value="1"/>
</dbReference>
<keyword evidence="1" id="KW-0694">RNA-binding</keyword>
<proteinExistence type="predicted"/>
<keyword evidence="5" id="KW-1185">Reference proteome</keyword>
<dbReference type="Gene3D" id="2.60.200.20">
    <property type="match status" value="1"/>
</dbReference>
<feature type="non-terminal residue" evidence="4">
    <location>
        <position position="349"/>
    </location>
</feature>
<comment type="caution">
    <text evidence="4">The sequence shown here is derived from an EMBL/GenBank/DDBJ whole genome shotgun (WGS) entry which is preliminary data.</text>
</comment>
<dbReference type="GO" id="GO:0003723">
    <property type="term" value="F:RNA binding"/>
    <property type="evidence" value="ECO:0007669"/>
    <property type="project" value="UniProtKB-KW"/>
</dbReference>
<evidence type="ECO:0000256" key="1">
    <source>
        <dbReference type="PROSITE-ProRule" id="PRU00182"/>
    </source>
</evidence>
<evidence type="ECO:0000259" key="3">
    <source>
        <dbReference type="Pfam" id="PF00498"/>
    </source>
</evidence>
<reference evidence="4 5" key="1">
    <citation type="journal article" date="2021" name="Nat. Plants">
        <title>The Taxus genome provides insights into paclitaxel biosynthesis.</title>
        <authorList>
            <person name="Xiong X."/>
            <person name="Gou J."/>
            <person name="Liao Q."/>
            <person name="Li Y."/>
            <person name="Zhou Q."/>
            <person name="Bi G."/>
            <person name="Li C."/>
            <person name="Du R."/>
            <person name="Wang X."/>
            <person name="Sun T."/>
            <person name="Guo L."/>
            <person name="Liang H."/>
            <person name="Lu P."/>
            <person name="Wu Y."/>
            <person name="Zhang Z."/>
            <person name="Ro D.K."/>
            <person name="Shang Y."/>
            <person name="Huang S."/>
            <person name="Yan J."/>
        </authorList>
    </citation>
    <scope>NUCLEOTIDE SEQUENCE [LARGE SCALE GENOMIC DNA]</scope>
    <source>
        <strain evidence="4">Ta-2019</strain>
    </source>
</reference>
<dbReference type="SUPFAM" id="SSF49879">
    <property type="entry name" value="SMAD/FHA domain"/>
    <property type="match status" value="1"/>
</dbReference>
<dbReference type="InterPro" id="IPR000253">
    <property type="entry name" value="FHA_dom"/>
</dbReference>
<name>A0AA38FEJ7_TAXCH</name>
<protein>
    <recommendedName>
        <fullName evidence="3">FHA domain-containing protein</fullName>
    </recommendedName>
</protein>
<dbReference type="InterPro" id="IPR008984">
    <property type="entry name" value="SMAD_FHA_dom_sf"/>
</dbReference>
<evidence type="ECO:0000256" key="2">
    <source>
        <dbReference type="SAM" id="MobiDB-lite"/>
    </source>
</evidence>
<feature type="domain" description="FHA" evidence="3">
    <location>
        <begin position="156"/>
        <end position="223"/>
    </location>
</feature>